<gene>
    <name evidence="1" type="ORF">QYF61_018947</name>
</gene>
<accession>A0AAN7NUX6</accession>
<dbReference type="Proteomes" id="UP001333110">
    <property type="component" value="Unassembled WGS sequence"/>
</dbReference>
<evidence type="ECO:0000313" key="1">
    <source>
        <dbReference type="EMBL" id="KAK4831749.1"/>
    </source>
</evidence>
<dbReference type="EMBL" id="JAUNZN010000001">
    <property type="protein sequence ID" value="KAK4831749.1"/>
    <property type="molecule type" value="Genomic_DNA"/>
</dbReference>
<dbReference type="AlphaFoldDB" id="A0AAN7NUX6"/>
<protein>
    <submittedName>
        <fullName evidence="1">Uncharacterized protein</fullName>
    </submittedName>
</protein>
<proteinExistence type="predicted"/>
<organism evidence="1 2">
    <name type="scientific">Mycteria americana</name>
    <name type="common">Wood stork</name>
    <dbReference type="NCBI Taxonomy" id="33587"/>
    <lineage>
        <taxon>Eukaryota</taxon>
        <taxon>Metazoa</taxon>
        <taxon>Chordata</taxon>
        <taxon>Craniata</taxon>
        <taxon>Vertebrata</taxon>
        <taxon>Euteleostomi</taxon>
        <taxon>Archelosauria</taxon>
        <taxon>Archosauria</taxon>
        <taxon>Dinosauria</taxon>
        <taxon>Saurischia</taxon>
        <taxon>Theropoda</taxon>
        <taxon>Coelurosauria</taxon>
        <taxon>Aves</taxon>
        <taxon>Neognathae</taxon>
        <taxon>Neoaves</taxon>
        <taxon>Aequornithes</taxon>
        <taxon>Ciconiiformes</taxon>
        <taxon>Ciconiidae</taxon>
        <taxon>Mycteria</taxon>
    </lineage>
</organism>
<comment type="caution">
    <text evidence="1">The sequence shown here is derived from an EMBL/GenBank/DDBJ whole genome shotgun (WGS) entry which is preliminary data.</text>
</comment>
<name>A0AAN7NUX6_MYCAM</name>
<sequence length="108" mass="11549">MSRQLLQENAVGDSVKGFTTVQVDNIYSLSLIHRVGHLVVEGDQVGQAGPAFHEPMLAGPDPLVGLHMSVECTQDEPLHNFSWYRESSTKADAKSCNGKGVTLLAAGS</sequence>
<reference evidence="1 2" key="1">
    <citation type="journal article" date="2023" name="J. Hered.">
        <title>Chromosome-level genome of the wood stork (Mycteria americana) provides insight into avian chromosome evolution.</title>
        <authorList>
            <person name="Flamio R. Jr."/>
            <person name="Ramstad K.M."/>
        </authorList>
    </citation>
    <scope>NUCLEOTIDE SEQUENCE [LARGE SCALE GENOMIC DNA]</scope>
    <source>
        <strain evidence="1">JAX WOST 10</strain>
    </source>
</reference>
<evidence type="ECO:0000313" key="2">
    <source>
        <dbReference type="Proteomes" id="UP001333110"/>
    </source>
</evidence>
<keyword evidence="2" id="KW-1185">Reference proteome</keyword>